<dbReference type="EMBL" id="CP008884">
    <property type="protein sequence ID" value="AIF48712.1"/>
    <property type="molecule type" value="Genomic_DNA"/>
</dbReference>
<dbReference type="HOGENOM" id="CLU_100924_3_0_6"/>
<feature type="signal peptide" evidence="1">
    <location>
        <begin position="1"/>
        <end position="27"/>
    </location>
</feature>
<dbReference type="PATRIC" id="fig|1217721.7.peg.3372"/>
<dbReference type="PIRSF" id="PIRSF004982">
    <property type="entry name" value="SlP"/>
    <property type="match status" value="1"/>
</dbReference>
<reference evidence="2 3" key="1">
    <citation type="submission" date="2014-07" db="EMBL/GenBank/DDBJ databases">
        <title>Complete Genome Sequence of Dyella japonica Strain A8 Isolated from Malaysian Tropical Soil.</title>
        <authorList>
            <person name="Hui R.K.H."/>
            <person name="Chen J.-W."/>
            <person name="Chan K.-G."/>
            <person name="Leung F.C.C."/>
        </authorList>
    </citation>
    <scope>NUCLEOTIDE SEQUENCE [LARGE SCALE GENOMIC DNA]</scope>
    <source>
        <strain evidence="2 3">A8</strain>
    </source>
</reference>
<protein>
    <submittedName>
        <fullName evidence="2">Membrane protein</fullName>
    </submittedName>
</protein>
<keyword evidence="3" id="KW-1185">Reference proteome</keyword>
<name>A0A075K4T3_9GAMM</name>
<dbReference type="RefSeq" id="WP_019465451.1">
    <property type="nucleotide sequence ID" value="NZ_ALOY01000156.1"/>
</dbReference>
<keyword evidence="1" id="KW-0732">Signal</keyword>
<evidence type="ECO:0000313" key="3">
    <source>
        <dbReference type="Proteomes" id="UP000027987"/>
    </source>
</evidence>
<dbReference type="STRING" id="1217721.HY57_16435"/>
<organism evidence="2 3">
    <name type="scientific">Dyella japonica A8</name>
    <dbReference type="NCBI Taxonomy" id="1217721"/>
    <lineage>
        <taxon>Bacteria</taxon>
        <taxon>Pseudomonadati</taxon>
        <taxon>Pseudomonadota</taxon>
        <taxon>Gammaproteobacteria</taxon>
        <taxon>Lysobacterales</taxon>
        <taxon>Rhodanobacteraceae</taxon>
        <taxon>Dyella</taxon>
    </lineage>
</organism>
<evidence type="ECO:0000256" key="1">
    <source>
        <dbReference type="SAM" id="SignalP"/>
    </source>
</evidence>
<dbReference type="PANTHER" id="PTHR37530">
    <property type="entry name" value="OUTER MEMBRANE PROTEIN SLP"/>
    <property type="match status" value="1"/>
</dbReference>
<feature type="chain" id="PRO_5001706747" evidence="1">
    <location>
        <begin position="28"/>
        <end position="172"/>
    </location>
</feature>
<evidence type="ECO:0000313" key="2">
    <source>
        <dbReference type="EMBL" id="AIF48712.1"/>
    </source>
</evidence>
<dbReference type="KEGG" id="dja:HY57_16435"/>
<dbReference type="GO" id="GO:0019867">
    <property type="term" value="C:outer membrane"/>
    <property type="evidence" value="ECO:0007669"/>
    <property type="project" value="InterPro"/>
</dbReference>
<accession>A0A075K4T3</accession>
<dbReference type="PANTHER" id="PTHR37530:SF1">
    <property type="entry name" value="OUTER MEMBRANE PROTEIN SLP"/>
    <property type="match status" value="1"/>
</dbReference>
<proteinExistence type="predicted"/>
<gene>
    <name evidence="2" type="ORF">HY57_16435</name>
</gene>
<dbReference type="InterPro" id="IPR004658">
    <property type="entry name" value="OMP_Slp"/>
</dbReference>
<dbReference type="Proteomes" id="UP000027987">
    <property type="component" value="Chromosome"/>
</dbReference>
<sequence>MNQHITHTLLRSAVATGLLALAACAPAPIYKPSPSTVATAPNIVAQSPDRFADADVIWGGQVVEVRNLADHSEVEIVGYPLDSSQRPKLANNGGWGRFIAVMPGYVESFDYPTGSLITLTGHLSGARNGKVGEADYVFPLVSVAQSHRWTADEMNAGKSNVSFGIGVGGVIR</sequence>
<dbReference type="AlphaFoldDB" id="A0A075K4T3"/>
<dbReference type="OrthoDB" id="5295757at2"/>
<dbReference type="Pfam" id="PF03843">
    <property type="entry name" value="Slp"/>
    <property type="match status" value="1"/>
</dbReference>